<dbReference type="SUPFAM" id="SSF47473">
    <property type="entry name" value="EF-hand"/>
    <property type="match status" value="1"/>
</dbReference>
<dbReference type="PROSITE" id="PS00018">
    <property type="entry name" value="EF_HAND_1"/>
    <property type="match status" value="1"/>
</dbReference>
<gene>
    <name evidence="5" type="ORF">CHS0354_025499</name>
</gene>
<dbReference type="SMART" id="SM00054">
    <property type="entry name" value="EFh"/>
    <property type="match status" value="3"/>
</dbReference>
<dbReference type="AlphaFoldDB" id="A0AAE0VYG7"/>
<keyword evidence="2" id="KW-0677">Repeat</keyword>
<comment type="caution">
    <text evidence="5">The sequence shown here is derived from an EMBL/GenBank/DDBJ whole genome shotgun (WGS) entry which is preliminary data.</text>
</comment>
<evidence type="ECO:0000256" key="3">
    <source>
        <dbReference type="ARBA" id="ARBA00022837"/>
    </source>
</evidence>
<proteinExistence type="predicted"/>
<dbReference type="Gene3D" id="1.10.238.10">
    <property type="entry name" value="EF-hand"/>
    <property type="match status" value="1"/>
</dbReference>
<dbReference type="PANTHER" id="PTHR34524:SF6">
    <property type="entry name" value="CALCYPHOSINE LIKE"/>
    <property type="match status" value="1"/>
</dbReference>
<dbReference type="InterPro" id="IPR002048">
    <property type="entry name" value="EF_hand_dom"/>
</dbReference>
<feature type="domain" description="EF-hand" evidence="4">
    <location>
        <begin position="22"/>
        <end position="57"/>
    </location>
</feature>
<keyword evidence="3" id="KW-0106">Calcium</keyword>
<dbReference type="InterPro" id="IPR011992">
    <property type="entry name" value="EF-hand-dom_pair"/>
</dbReference>
<evidence type="ECO:0000313" key="5">
    <source>
        <dbReference type="EMBL" id="KAK3593610.1"/>
    </source>
</evidence>
<keyword evidence="6" id="KW-1185">Reference proteome</keyword>
<dbReference type="GO" id="GO:0005509">
    <property type="term" value="F:calcium ion binding"/>
    <property type="evidence" value="ECO:0007669"/>
    <property type="project" value="InterPro"/>
</dbReference>
<name>A0AAE0VYG7_9BIVA</name>
<reference evidence="5" key="1">
    <citation type="journal article" date="2021" name="Genome Biol. Evol.">
        <title>A High-Quality Reference Genome for a Parasitic Bivalve with Doubly Uniparental Inheritance (Bivalvia: Unionida).</title>
        <authorList>
            <person name="Smith C.H."/>
        </authorList>
    </citation>
    <scope>NUCLEOTIDE SEQUENCE</scope>
    <source>
        <strain evidence="5">CHS0354</strain>
    </source>
</reference>
<evidence type="ECO:0000256" key="1">
    <source>
        <dbReference type="ARBA" id="ARBA00022723"/>
    </source>
</evidence>
<evidence type="ECO:0000313" key="6">
    <source>
        <dbReference type="Proteomes" id="UP001195483"/>
    </source>
</evidence>
<dbReference type="Pfam" id="PF13499">
    <property type="entry name" value="EF-hand_7"/>
    <property type="match status" value="1"/>
</dbReference>
<organism evidence="5 6">
    <name type="scientific">Potamilus streckersoni</name>
    <dbReference type="NCBI Taxonomy" id="2493646"/>
    <lineage>
        <taxon>Eukaryota</taxon>
        <taxon>Metazoa</taxon>
        <taxon>Spiralia</taxon>
        <taxon>Lophotrochozoa</taxon>
        <taxon>Mollusca</taxon>
        <taxon>Bivalvia</taxon>
        <taxon>Autobranchia</taxon>
        <taxon>Heteroconchia</taxon>
        <taxon>Palaeoheterodonta</taxon>
        <taxon>Unionida</taxon>
        <taxon>Unionoidea</taxon>
        <taxon>Unionidae</taxon>
        <taxon>Ambleminae</taxon>
        <taxon>Lampsilini</taxon>
        <taxon>Potamilus</taxon>
    </lineage>
</organism>
<dbReference type="PANTHER" id="PTHR34524">
    <property type="entry name" value="CALCYPHOSIN"/>
    <property type="match status" value="1"/>
</dbReference>
<reference evidence="5" key="2">
    <citation type="journal article" date="2021" name="Genome Biol. Evol.">
        <title>Developing a high-quality reference genome for a parasitic bivalve with doubly uniparental inheritance (Bivalvia: Unionida).</title>
        <authorList>
            <person name="Smith C.H."/>
        </authorList>
    </citation>
    <scope>NUCLEOTIDE SEQUENCE</scope>
    <source>
        <strain evidence="5">CHS0354</strain>
        <tissue evidence="5">Mantle</tissue>
    </source>
</reference>
<dbReference type="InterPro" id="IPR018247">
    <property type="entry name" value="EF_Hand_1_Ca_BS"/>
</dbReference>
<feature type="domain" description="EF-hand" evidence="4">
    <location>
        <begin position="58"/>
        <end position="93"/>
    </location>
</feature>
<protein>
    <recommendedName>
        <fullName evidence="4">EF-hand domain-containing protein</fullName>
    </recommendedName>
</protein>
<accession>A0AAE0VYG7</accession>
<dbReference type="Proteomes" id="UP001195483">
    <property type="component" value="Unassembled WGS sequence"/>
</dbReference>
<evidence type="ECO:0000259" key="4">
    <source>
        <dbReference type="PROSITE" id="PS50222"/>
    </source>
</evidence>
<evidence type="ECO:0000256" key="2">
    <source>
        <dbReference type="ARBA" id="ARBA00022737"/>
    </source>
</evidence>
<keyword evidence="1" id="KW-0479">Metal-binding</keyword>
<dbReference type="InterPro" id="IPR051581">
    <property type="entry name" value="Ca-bind"/>
</dbReference>
<feature type="domain" description="EF-hand" evidence="4">
    <location>
        <begin position="94"/>
        <end position="129"/>
    </location>
</feature>
<dbReference type="EMBL" id="JAEAOA010001521">
    <property type="protein sequence ID" value="KAK3593610.1"/>
    <property type="molecule type" value="Genomic_DNA"/>
</dbReference>
<reference evidence="5" key="3">
    <citation type="submission" date="2023-05" db="EMBL/GenBank/DDBJ databases">
        <authorList>
            <person name="Smith C.H."/>
        </authorList>
    </citation>
    <scope>NUCLEOTIDE SEQUENCE</scope>
    <source>
        <strain evidence="5">CHS0354</strain>
        <tissue evidence="5">Mantle</tissue>
    </source>
</reference>
<sequence>MGDIAEALVELLRNECLARGFNSIKGLSVVFRAMDIDYSKRINFDELKEGVKKFGLRIPDNYMHQLFVAFDVNKSGGIDFCEFMYKLRPPLSKCRKDVINEAFDRLDANNDGSISIEDLKGKCPHLLSQTDNFVSKHIIMIQEGDSHHNHYDQQTSPNYGIDLPRNSTIRLYSHDRFFITTAAPVALVRQLSTVRQ</sequence>
<dbReference type="PROSITE" id="PS50222">
    <property type="entry name" value="EF_HAND_2"/>
    <property type="match status" value="3"/>
</dbReference>